<dbReference type="InterPro" id="IPR013217">
    <property type="entry name" value="Methyltransf_12"/>
</dbReference>
<proteinExistence type="predicted"/>
<dbReference type="EMBL" id="MGGL01000003">
    <property type="protein sequence ID" value="OGM27643.1"/>
    <property type="molecule type" value="Genomic_DNA"/>
</dbReference>
<evidence type="ECO:0000313" key="3">
    <source>
        <dbReference type="Proteomes" id="UP000179221"/>
    </source>
</evidence>
<evidence type="ECO:0000313" key="2">
    <source>
        <dbReference type="EMBL" id="OGM27643.1"/>
    </source>
</evidence>
<reference evidence="2 3" key="1">
    <citation type="journal article" date="2016" name="Nat. Commun.">
        <title>Thousands of microbial genomes shed light on interconnected biogeochemical processes in an aquifer system.</title>
        <authorList>
            <person name="Anantharaman K."/>
            <person name="Brown C.T."/>
            <person name="Hug L.A."/>
            <person name="Sharon I."/>
            <person name="Castelle C.J."/>
            <person name="Probst A.J."/>
            <person name="Thomas B.C."/>
            <person name="Singh A."/>
            <person name="Wilkins M.J."/>
            <person name="Karaoz U."/>
            <person name="Brodie E.L."/>
            <person name="Williams K.H."/>
            <person name="Hubbard S.S."/>
            <person name="Banfield J.F."/>
        </authorList>
    </citation>
    <scope>NUCLEOTIDE SEQUENCE [LARGE SCALE GENOMIC DNA]</scope>
</reference>
<protein>
    <recommendedName>
        <fullName evidence="1">Methyltransferase type 12 domain-containing protein</fullName>
    </recommendedName>
</protein>
<organism evidence="2 3">
    <name type="scientific">Candidatus Woesebacteria bacterium RIFCSPHIGHO2_01_FULL_40_22</name>
    <dbReference type="NCBI Taxonomy" id="1802499"/>
    <lineage>
        <taxon>Bacteria</taxon>
        <taxon>Candidatus Woeseibacteriota</taxon>
    </lineage>
</organism>
<dbReference type="Proteomes" id="UP000179221">
    <property type="component" value="Unassembled WGS sequence"/>
</dbReference>
<evidence type="ECO:0000259" key="1">
    <source>
        <dbReference type="Pfam" id="PF08242"/>
    </source>
</evidence>
<dbReference type="SUPFAM" id="SSF53335">
    <property type="entry name" value="S-adenosyl-L-methionine-dependent methyltransferases"/>
    <property type="match status" value="1"/>
</dbReference>
<name>A0A1F7YK20_9BACT</name>
<dbReference type="InterPro" id="IPR029063">
    <property type="entry name" value="SAM-dependent_MTases_sf"/>
</dbReference>
<comment type="caution">
    <text evidence="2">The sequence shown here is derived from an EMBL/GenBank/DDBJ whole genome shotgun (WGS) entry which is preliminary data.</text>
</comment>
<dbReference type="Pfam" id="PF08242">
    <property type="entry name" value="Methyltransf_12"/>
    <property type="match status" value="1"/>
</dbReference>
<accession>A0A1F7YK20</accession>
<sequence length="202" mass="23566">MVKDKTSSDSIAARYQKNFKKYGENYRALHWLNSQAAEVRYKNIIQDINFEGKSILDVGSGFSDILKYIKAKDVNYMGVDLVPEFIKISKRRHPQYKFKVLDYFKNPLTRKFDIVILSGALNSNIKNAVNYRKNAIKTMFDHTKESLAFNMAGGHPQPRNKKGNSVYYADSLVILKYCLTLTSKIIFRHHYRKIDFTIIMYK</sequence>
<feature type="domain" description="Methyltransferase type 12" evidence="1">
    <location>
        <begin position="56"/>
        <end position="140"/>
    </location>
</feature>
<dbReference type="AlphaFoldDB" id="A0A1F7YK20"/>
<dbReference type="Gene3D" id="3.40.50.150">
    <property type="entry name" value="Vaccinia Virus protein VP39"/>
    <property type="match status" value="1"/>
</dbReference>
<gene>
    <name evidence="2" type="ORF">A2628_04185</name>
</gene>